<dbReference type="InterPro" id="IPR007110">
    <property type="entry name" value="Ig-like_dom"/>
</dbReference>
<proteinExistence type="predicted"/>
<evidence type="ECO:0000313" key="3">
    <source>
        <dbReference type="RefSeq" id="XP_042561847.1"/>
    </source>
</evidence>
<feature type="domain" description="Ig-like" evidence="1">
    <location>
        <begin position="176"/>
        <end position="258"/>
    </location>
</feature>
<reference evidence="3" key="1">
    <citation type="submission" date="2025-08" db="UniProtKB">
        <authorList>
            <consortium name="RefSeq"/>
        </authorList>
    </citation>
    <scope>IDENTIFICATION</scope>
</reference>
<accession>A0A8M1KD71</accession>
<dbReference type="CDD" id="cd00096">
    <property type="entry name" value="Ig"/>
    <property type="match status" value="2"/>
</dbReference>
<name>A0A8M1KD71_CLUHA</name>
<gene>
    <name evidence="3" type="primary">LOC122131016</name>
</gene>
<dbReference type="SMART" id="SM00409">
    <property type="entry name" value="IG"/>
    <property type="match status" value="4"/>
</dbReference>
<sequence length="342" mass="38145">MQPEKVEEYDEVKLTCRTTCPAGTNPTYIWYKDKKPFTKQHMVTGNTLTINPLYKSEAGSYTCALKGHEGYPSPAVCVDCWSVEYTSQSICAVRGSSVYMGCSYKHPRHLTVTEPFWHKPGILEDLRKKANSRVKFLENKENDCSMRMEGLRESDSGEYLFRIITDDSKGMFSGSPGVTLSVSMEGESVTLTCSSDADPPATTYTWFKKKRAETFRMEGSGWRNQITDISSEFSGRYHCKGKNDIGANPPKNTSASISPPGNIVEGDSVTLTCTSDANPPATTYTWFKMKRAETFSMEGSGWRNQITNISSEFSYHCEAKNDIGASNSSAVLVDVHCEYYLL</sequence>
<dbReference type="PROSITE" id="PS50835">
    <property type="entry name" value="IG_LIKE"/>
    <property type="match status" value="3"/>
</dbReference>
<protein>
    <submittedName>
        <fullName evidence="3">B-cell receptor CD22-like</fullName>
    </submittedName>
</protein>
<dbReference type="AlphaFoldDB" id="A0A8M1KD71"/>
<dbReference type="KEGG" id="char:122131016"/>
<dbReference type="OrthoDB" id="10039395at2759"/>
<dbReference type="PANTHER" id="PTHR46013:SF4">
    <property type="entry name" value="B-CELL RECEPTOR CD22-RELATED"/>
    <property type="match status" value="1"/>
</dbReference>
<keyword evidence="2" id="KW-1185">Reference proteome</keyword>
<dbReference type="PANTHER" id="PTHR46013">
    <property type="entry name" value="VASCULAR CELL ADHESION MOLECULE 1"/>
    <property type="match status" value="1"/>
</dbReference>
<dbReference type="GeneID" id="122131016"/>
<dbReference type="InterPro" id="IPR003598">
    <property type="entry name" value="Ig_sub2"/>
</dbReference>
<evidence type="ECO:0000313" key="2">
    <source>
        <dbReference type="Proteomes" id="UP000515152"/>
    </source>
</evidence>
<dbReference type="InterPro" id="IPR003599">
    <property type="entry name" value="Ig_sub"/>
</dbReference>
<dbReference type="Pfam" id="PF13927">
    <property type="entry name" value="Ig_3"/>
    <property type="match status" value="3"/>
</dbReference>
<dbReference type="SMART" id="SM00408">
    <property type="entry name" value="IGc2"/>
    <property type="match status" value="3"/>
</dbReference>
<dbReference type="Proteomes" id="UP000515152">
    <property type="component" value="Unplaced"/>
</dbReference>
<feature type="domain" description="Ig-like" evidence="1">
    <location>
        <begin position="1"/>
        <end position="63"/>
    </location>
</feature>
<feature type="domain" description="Ig-like" evidence="1">
    <location>
        <begin position="265"/>
        <end position="333"/>
    </location>
</feature>
<evidence type="ECO:0000259" key="1">
    <source>
        <dbReference type="PROSITE" id="PS50835"/>
    </source>
</evidence>
<dbReference type="RefSeq" id="XP_042561847.1">
    <property type="nucleotide sequence ID" value="XM_042705913.1"/>
</dbReference>
<organism evidence="2 3">
    <name type="scientific">Clupea harengus</name>
    <name type="common">Atlantic herring</name>
    <dbReference type="NCBI Taxonomy" id="7950"/>
    <lineage>
        <taxon>Eukaryota</taxon>
        <taxon>Metazoa</taxon>
        <taxon>Chordata</taxon>
        <taxon>Craniata</taxon>
        <taxon>Vertebrata</taxon>
        <taxon>Euteleostomi</taxon>
        <taxon>Actinopterygii</taxon>
        <taxon>Neopterygii</taxon>
        <taxon>Teleostei</taxon>
        <taxon>Clupei</taxon>
        <taxon>Clupeiformes</taxon>
        <taxon>Clupeoidei</taxon>
        <taxon>Clupeidae</taxon>
        <taxon>Clupea</taxon>
    </lineage>
</organism>